<evidence type="ECO:0000313" key="3">
    <source>
        <dbReference type="Proteomes" id="UP000238565"/>
    </source>
</evidence>
<reference evidence="2 3" key="1">
    <citation type="submission" date="2018-02" db="EMBL/GenBank/DDBJ databases">
        <title>Draft genome sequence of bacterial isolates from marine environment.</title>
        <authorList>
            <person name="Singh S.K."/>
            <person name="Hill R."/>
            <person name="Major S."/>
            <person name="Cai H."/>
            <person name="Li Y."/>
        </authorList>
    </citation>
    <scope>NUCLEOTIDE SEQUENCE [LARGE SCALE GENOMIC DNA]</scope>
    <source>
        <strain evidence="2 3">IMET F</strain>
    </source>
</reference>
<proteinExistence type="predicted"/>
<comment type="caution">
    <text evidence="2">The sequence shown here is derived from an EMBL/GenBank/DDBJ whole genome shotgun (WGS) entry which is preliminary data.</text>
</comment>
<dbReference type="EMBL" id="PTPZ01000007">
    <property type="protein sequence ID" value="PPZ90956.1"/>
    <property type="molecule type" value="Genomic_DNA"/>
</dbReference>
<accession>A0A2S7I2Y2</accession>
<dbReference type="RefSeq" id="WP_104794209.1">
    <property type="nucleotide sequence ID" value="NZ_PTPZ01000007.1"/>
</dbReference>
<protein>
    <submittedName>
        <fullName evidence="2">Uncharacterized protein</fullName>
    </submittedName>
</protein>
<keyword evidence="1" id="KW-0812">Transmembrane</keyword>
<sequence>MKKYFLYWLFIPIFTIICGVLIGYLDFYIISPKLPFPDACTYHSPEAGTPPFWMKFLYMDDIMHHVGPEPNSNHLIIFIILSIILGIIFSRLVINNFFKFENNN</sequence>
<name>A0A2S7I2Y2_9FLAO</name>
<evidence type="ECO:0000313" key="2">
    <source>
        <dbReference type="EMBL" id="PPZ90956.1"/>
    </source>
</evidence>
<dbReference type="AlphaFoldDB" id="A0A2S7I2Y2"/>
<organism evidence="2 3">
    <name type="scientific">Cloacibacterium normanense</name>
    <dbReference type="NCBI Taxonomy" id="237258"/>
    <lineage>
        <taxon>Bacteria</taxon>
        <taxon>Pseudomonadati</taxon>
        <taxon>Bacteroidota</taxon>
        <taxon>Flavobacteriia</taxon>
        <taxon>Flavobacteriales</taxon>
        <taxon>Weeksellaceae</taxon>
    </lineage>
</organism>
<feature type="transmembrane region" description="Helical" evidence="1">
    <location>
        <begin position="75"/>
        <end position="94"/>
    </location>
</feature>
<evidence type="ECO:0000256" key="1">
    <source>
        <dbReference type="SAM" id="Phobius"/>
    </source>
</evidence>
<dbReference type="Proteomes" id="UP000238565">
    <property type="component" value="Unassembled WGS sequence"/>
</dbReference>
<keyword evidence="1" id="KW-0472">Membrane</keyword>
<feature type="transmembrane region" description="Helical" evidence="1">
    <location>
        <begin position="5"/>
        <end position="25"/>
    </location>
</feature>
<gene>
    <name evidence="2" type="ORF">C3729_11085</name>
</gene>
<keyword evidence="1" id="KW-1133">Transmembrane helix</keyword>